<evidence type="ECO:0000256" key="5">
    <source>
        <dbReference type="ARBA" id="ARBA00022491"/>
    </source>
</evidence>
<dbReference type="AlphaFoldDB" id="A0A381QRJ8"/>
<dbReference type="InterPro" id="IPR036390">
    <property type="entry name" value="WH_DNA-bd_sf"/>
</dbReference>
<comment type="subcellular location">
    <subcellularLocation>
        <location evidence="1">Cytoplasm</location>
    </subcellularLocation>
</comment>
<dbReference type="PANTHER" id="PTHR33202">
    <property type="entry name" value="ZINC UPTAKE REGULATION PROTEIN"/>
    <property type="match status" value="1"/>
</dbReference>
<organism evidence="11">
    <name type="scientific">marine metagenome</name>
    <dbReference type="NCBI Taxonomy" id="408172"/>
    <lineage>
        <taxon>unclassified sequences</taxon>
        <taxon>metagenomes</taxon>
        <taxon>ecological metagenomes</taxon>
    </lineage>
</organism>
<evidence type="ECO:0000256" key="8">
    <source>
        <dbReference type="ARBA" id="ARBA00023015"/>
    </source>
</evidence>
<dbReference type="SUPFAM" id="SSF46785">
    <property type="entry name" value="Winged helix' DNA-binding domain"/>
    <property type="match status" value="1"/>
</dbReference>
<comment type="similarity">
    <text evidence="2">Belongs to the Fur family.</text>
</comment>
<protein>
    <recommendedName>
        <fullName evidence="12">Transcriptional repressor</fullName>
    </recommendedName>
</protein>
<keyword evidence="4" id="KW-0963">Cytoplasm</keyword>
<dbReference type="Gene3D" id="3.30.1490.190">
    <property type="match status" value="1"/>
</dbReference>
<name>A0A381QRJ8_9ZZZZ</name>
<dbReference type="GO" id="GO:0005829">
    <property type="term" value="C:cytosol"/>
    <property type="evidence" value="ECO:0007669"/>
    <property type="project" value="TreeGrafter"/>
</dbReference>
<gene>
    <name evidence="11" type="ORF">METZ01_LOCUS33027</name>
</gene>
<evidence type="ECO:0000256" key="10">
    <source>
        <dbReference type="ARBA" id="ARBA00023163"/>
    </source>
</evidence>
<dbReference type="GO" id="GO:0045892">
    <property type="term" value="P:negative regulation of DNA-templated transcription"/>
    <property type="evidence" value="ECO:0007669"/>
    <property type="project" value="TreeGrafter"/>
</dbReference>
<dbReference type="CDD" id="cd07153">
    <property type="entry name" value="Fur_like"/>
    <property type="match status" value="1"/>
</dbReference>
<dbReference type="GO" id="GO:0003700">
    <property type="term" value="F:DNA-binding transcription factor activity"/>
    <property type="evidence" value="ECO:0007669"/>
    <property type="project" value="InterPro"/>
</dbReference>
<dbReference type="EMBL" id="UINC01001416">
    <property type="protein sequence ID" value="SUZ80173.1"/>
    <property type="molecule type" value="Genomic_DNA"/>
</dbReference>
<comment type="subunit">
    <text evidence="3">Homodimer.</text>
</comment>
<sequence>MESKSSVIKEVRKILDKNLELRGLRKTPERYAIINEIYSYNHHFDADELYNRMIKKNYRVSKATIYNTLDLLVNIDLVSRHIFKDNLAKYEKSFGFKQHDHIILDNDEILEFCDPRIQLIKNSVEEMFGVEIKDHSLYFFGTKKKK</sequence>
<dbReference type="GO" id="GO:0008270">
    <property type="term" value="F:zinc ion binding"/>
    <property type="evidence" value="ECO:0007669"/>
    <property type="project" value="TreeGrafter"/>
</dbReference>
<keyword evidence="10" id="KW-0804">Transcription</keyword>
<proteinExistence type="inferred from homology"/>
<dbReference type="Pfam" id="PF01475">
    <property type="entry name" value="FUR"/>
    <property type="match status" value="1"/>
</dbReference>
<keyword evidence="9" id="KW-0238">DNA-binding</keyword>
<dbReference type="InterPro" id="IPR002481">
    <property type="entry name" value="FUR"/>
</dbReference>
<evidence type="ECO:0008006" key="12">
    <source>
        <dbReference type="Google" id="ProtNLM"/>
    </source>
</evidence>
<dbReference type="InterPro" id="IPR043135">
    <property type="entry name" value="Fur_C"/>
</dbReference>
<keyword evidence="7" id="KW-0862">Zinc</keyword>
<keyword evidence="5" id="KW-0678">Repressor</keyword>
<reference evidence="11" key="1">
    <citation type="submission" date="2018-05" db="EMBL/GenBank/DDBJ databases">
        <authorList>
            <person name="Lanie J.A."/>
            <person name="Ng W.-L."/>
            <person name="Kazmierczak K.M."/>
            <person name="Andrzejewski T.M."/>
            <person name="Davidsen T.M."/>
            <person name="Wayne K.J."/>
            <person name="Tettelin H."/>
            <person name="Glass J.I."/>
            <person name="Rusch D."/>
            <person name="Podicherti R."/>
            <person name="Tsui H.-C.T."/>
            <person name="Winkler M.E."/>
        </authorList>
    </citation>
    <scope>NUCLEOTIDE SEQUENCE</scope>
</reference>
<dbReference type="PANTHER" id="PTHR33202:SF2">
    <property type="entry name" value="FERRIC UPTAKE REGULATION PROTEIN"/>
    <property type="match status" value="1"/>
</dbReference>
<evidence type="ECO:0000256" key="6">
    <source>
        <dbReference type="ARBA" id="ARBA00022723"/>
    </source>
</evidence>
<dbReference type="InterPro" id="IPR036388">
    <property type="entry name" value="WH-like_DNA-bd_sf"/>
</dbReference>
<evidence type="ECO:0000256" key="1">
    <source>
        <dbReference type="ARBA" id="ARBA00004496"/>
    </source>
</evidence>
<keyword evidence="6" id="KW-0479">Metal-binding</keyword>
<evidence type="ECO:0000256" key="3">
    <source>
        <dbReference type="ARBA" id="ARBA00011738"/>
    </source>
</evidence>
<dbReference type="Gene3D" id="1.10.10.10">
    <property type="entry name" value="Winged helix-like DNA-binding domain superfamily/Winged helix DNA-binding domain"/>
    <property type="match status" value="1"/>
</dbReference>
<evidence type="ECO:0000256" key="2">
    <source>
        <dbReference type="ARBA" id="ARBA00007957"/>
    </source>
</evidence>
<accession>A0A381QRJ8</accession>
<evidence type="ECO:0000313" key="11">
    <source>
        <dbReference type="EMBL" id="SUZ80173.1"/>
    </source>
</evidence>
<evidence type="ECO:0000256" key="7">
    <source>
        <dbReference type="ARBA" id="ARBA00022833"/>
    </source>
</evidence>
<dbReference type="GO" id="GO:0000976">
    <property type="term" value="F:transcription cis-regulatory region binding"/>
    <property type="evidence" value="ECO:0007669"/>
    <property type="project" value="TreeGrafter"/>
</dbReference>
<evidence type="ECO:0000256" key="9">
    <source>
        <dbReference type="ARBA" id="ARBA00023125"/>
    </source>
</evidence>
<keyword evidence="8" id="KW-0805">Transcription regulation</keyword>
<dbReference type="GO" id="GO:1900376">
    <property type="term" value="P:regulation of secondary metabolite biosynthetic process"/>
    <property type="evidence" value="ECO:0007669"/>
    <property type="project" value="TreeGrafter"/>
</dbReference>
<evidence type="ECO:0000256" key="4">
    <source>
        <dbReference type="ARBA" id="ARBA00022490"/>
    </source>
</evidence>